<dbReference type="Gene3D" id="3.40.190.80">
    <property type="match status" value="1"/>
</dbReference>
<feature type="binding site" evidence="1">
    <location>
        <position position="221"/>
    </location>
    <ligand>
        <name>Mg(2+)</name>
        <dbReference type="ChEBI" id="CHEBI:18420"/>
        <label>1</label>
        <note>catalytic</note>
    </ligand>
</feature>
<name>S3L0I1_TREMA</name>
<keyword evidence="3" id="KW-1185">Reference proteome</keyword>
<feature type="binding site" evidence="1">
    <location>
        <position position="86"/>
    </location>
    <ligand>
        <name>Mg(2+)</name>
        <dbReference type="ChEBI" id="CHEBI:18420"/>
        <label>1</label>
        <note>catalytic</note>
    </ligand>
</feature>
<feature type="binding site" evidence="1">
    <location>
        <position position="65"/>
    </location>
    <ligand>
        <name>Mg(2+)</name>
        <dbReference type="ChEBI" id="CHEBI:18420"/>
        <label>1</label>
        <note>catalytic</note>
    </ligand>
</feature>
<reference evidence="2 3" key="1">
    <citation type="submission" date="2013-04" db="EMBL/GenBank/DDBJ databases">
        <title>The Genome Sequence of Treponema maltophilum ATCC 51939.</title>
        <authorList>
            <consortium name="The Broad Institute Genomics Platform"/>
            <person name="Earl A."/>
            <person name="Ward D."/>
            <person name="Feldgarden M."/>
            <person name="Gevers D."/>
            <person name="Leonetti C."/>
            <person name="Blanton J.M."/>
            <person name="Dewhirst F.E."/>
            <person name="Izard J."/>
            <person name="Walker B."/>
            <person name="Young S."/>
            <person name="Zeng Q."/>
            <person name="Gargeya S."/>
            <person name="Fitzgerald M."/>
            <person name="Haas B."/>
            <person name="Abouelleil A."/>
            <person name="Allen A.W."/>
            <person name="Alvarado L."/>
            <person name="Arachchi H.M."/>
            <person name="Berlin A.M."/>
            <person name="Chapman S.B."/>
            <person name="Gainer-Dewar J."/>
            <person name="Goldberg J."/>
            <person name="Griggs A."/>
            <person name="Gujja S."/>
            <person name="Hansen M."/>
            <person name="Howarth C."/>
            <person name="Imamovic A."/>
            <person name="Ireland A."/>
            <person name="Larimer J."/>
            <person name="McCowan C."/>
            <person name="Murphy C."/>
            <person name="Pearson M."/>
            <person name="Poon T.W."/>
            <person name="Priest M."/>
            <person name="Roberts A."/>
            <person name="Saif S."/>
            <person name="Shea T."/>
            <person name="Sisk P."/>
            <person name="Sykes S."/>
            <person name="Wortman J."/>
            <person name="Nusbaum C."/>
            <person name="Birren B."/>
        </authorList>
    </citation>
    <scope>NUCLEOTIDE SEQUENCE [LARGE SCALE GENOMIC DNA]</scope>
    <source>
        <strain evidence="2 3">ATCC 51939</strain>
    </source>
</reference>
<evidence type="ECO:0000313" key="2">
    <source>
        <dbReference type="EMBL" id="EPF30229.1"/>
    </source>
</evidence>
<dbReference type="AlphaFoldDB" id="S3L0I1"/>
<evidence type="ECO:0008006" key="4">
    <source>
        <dbReference type="Google" id="ProtNLM"/>
    </source>
</evidence>
<dbReference type="GO" id="GO:0008934">
    <property type="term" value="F:inositol monophosphate 1-phosphatase activity"/>
    <property type="evidence" value="ECO:0007669"/>
    <property type="project" value="TreeGrafter"/>
</dbReference>
<comment type="caution">
    <text evidence="2">The sequence shown here is derived from an EMBL/GenBank/DDBJ whole genome shotgun (WGS) entry which is preliminary data.</text>
</comment>
<dbReference type="EMBL" id="ATFF01000006">
    <property type="protein sequence ID" value="EPF30229.1"/>
    <property type="molecule type" value="Genomic_DNA"/>
</dbReference>
<feature type="binding site" evidence="1">
    <location>
        <position position="85"/>
    </location>
    <ligand>
        <name>Mg(2+)</name>
        <dbReference type="ChEBI" id="CHEBI:18420"/>
        <label>1</label>
        <note>catalytic</note>
    </ligand>
</feature>
<protein>
    <recommendedName>
        <fullName evidence="4">Inositol monophosphatase</fullName>
    </recommendedName>
</protein>
<dbReference type="InterPro" id="IPR000760">
    <property type="entry name" value="Inositol_monophosphatase-like"/>
</dbReference>
<dbReference type="eggNOG" id="COG0483">
    <property type="taxonomic scope" value="Bacteria"/>
</dbReference>
<dbReference type="PRINTS" id="PR00377">
    <property type="entry name" value="IMPHPHTASES"/>
</dbReference>
<gene>
    <name evidence="2" type="ORF">HMPREF9194_00543</name>
</gene>
<feature type="binding site" evidence="1">
    <location>
        <position position="83"/>
    </location>
    <ligand>
        <name>Mg(2+)</name>
        <dbReference type="ChEBI" id="CHEBI:18420"/>
        <label>1</label>
        <note>catalytic</note>
    </ligand>
</feature>
<keyword evidence="1" id="KW-0479">Metal-binding</keyword>
<dbReference type="HOGENOM" id="CLU_1049335_0_0_12"/>
<accession>S3L0I1</accession>
<organism evidence="2 3">
    <name type="scientific">Treponema maltophilum ATCC 51939</name>
    <dbReference type="NCBI Taxonomy" id="1125699"/>
    <lineage>
        <taxon>Bacteria</taxon>
        <taxon>Pseudomonadati</taxon>
        <taxon>Spirochaetota</taxon>
        <taxon>Spirochaetia</taxon>
        <taxon>Spirochaetales</taxon>
        <taxon>Treponemataceae</taxon>
        <taxon>Treponema</taxon>
    </lineage>
</organism>
<evidence type="ECO:0000256" key="1">
    <source>
        <dbReference type="PIRSR" id="PIRSR600760-2"/>
    </source>
</evidence>
<proteinExistence type="predicted"/>
<dbReference type="STRING" id="1125699.HMPREF9194_00543"/>
<dbReference type="GO" id="GO:0006020">
    <property type="term" value="P:inositol metabolic process"/>
    <property type="evidence" value="ECO:0007669"/>
    <property type="project" value="TreeGrafter"/>
</dbReference>
<evidence type="ECO:0000313" key="3">
    <source>
        <dbReference type="Proteomes" id="UP000014541"/>
    </source>
</evidence>
<keyword evidence="1" id="KW-0460">Magnesium</keyword>
<dbReference type="GO" id="GO:0046872">
    <property type="term" value="F:metal ion binding"/>
    <property type="evidence" value="ECO:0007669"/>
    <property type="project" value="UniProtKB-KW"/>
</dbReference>
<dbReference type="Gene3D" id="3.30.540.10">
    <property type="entry name" value="Fructose-1,6-Bisphosphatase, subunit A, domain 1"/>
    <property type="match status" value="1"/>
</dbReference>
<dbReference type="OrthoDB" id="9772456at2"/>
<comment type="cofactor">
    <cofactor evidence="1">
        <name>Mg(2+)</name>
        <dbReference type="ChEBI" id="CHEBI:18420"/>
    </cofactor>
</comment>
<dbReference type="RefSeq" id="WP_016524840.1">
    <property type="nucleotide sequence ID" value="NZ_KE332518.1"/>
</dbReference>
<dbReference type="SUPFAM" id="SSF56655">
    <property type="entry name" value="Carbohydrate phosphatase"/>
    <property type="match status" value="1"/>
</dbReference>
<dbReference type="Pfam" id="PF00459">
    <property type="entry name" value="Inositol_P"/>
    <property type="match status" value="1"/>
</dbReference>
<dbReference type="PANTHER" id="PTHR20854:SF4">
    <property type="entry name" value="INOSITOL-1-MONOPHOSPHATASE-RELATED"/>
    <property type="match status" value="1"/>
</dbReference>
<dbReference type="PATRIC" id="fig|1125699.3.peg.555"/>
<dbReference type="PANTHER" id="PTHR20854">
    <property type="entry name" value="INOSITOL MONOPHOSPHATASE"/>
    <property type="match status" value="1"/>
</dbReference>
<sequence>MDKKLFEALRKEVKECGAFAKKQQLHVKRSYKSDKSVVTEADIAVAERLIAKIRTLFPDCNIINEEIKGLPFSKDAPYTFIFDPIDGTDAYSQGMPSWCIGVGILDKARQCVGGIVYAPVFGKCSEELFMWTAPDSDAVYLNGEKFAVEPELLKFKDKPTQITTGSEILTQIDMSIVLPKLAKASCSFKFKSFGSSLIHIVSALVFCGIDACVDPTCYVWDIAAAHAIIKKAGFDYQYYTGEQFVYDDDLLIKRKRFPKPLVIGTAKGRKFLISHMNP</sequence>
<dbReference type="Proteomes" id="UP000014541">
    <property type="component" value="Unassembled WGS sequence"/>
</dbReference>
<dbReference type="GO" id="GO:0007165">
    <property type="term" value="P:signal transduction"/>
    <property type="evidence" value="ECO:0007669"/>
    <property type="project" value="TreeGrafter"/>
</dbReference>